<protein>
    <submittedName>
        <fullName evidence="2">Glycosyl transferase family 2</fullName>
    </submittedName>
</protein>
<gene>
    <name evidence="2" type="ORF">OJ16_14485</name>
</gene>
<dbReference type="Proteomes" id="UP000031672">
    <property type="component" value="Unassembled WGS sequence"/>
</dbReference>
<organism evidence="2 3">
    <name type="scientific">Vibrio renipiscarius</name>
    <dbReference type="NCBI Taxonomy" id="1461322"/>
    <lineage>
        <taxon>Bacteria</taxon>
        <taxon>Pseudomonadati</taxon>
        <taxon>Pseudomonadota</taxon>
        <taxon>Gammaproteobacteria</taxon>
        <taxon>Vibrionales</taxon>
        <taxon>Vibrionaceae</taxon>
        <taxon>Vibrio</taxon>
    </lineage>
</organism>
<dbReference type="OrthoDB" id="9802649at2"/>
<dbReference type="AlphaFoldDB" id="A0A0C2NY91"/>
<dbReference type="SUPFAM" id="SSF53448">
    <property type="entry name" value="Nucleotide-diphospho-sugar transferases"/>
    <property type="match status" value="1"/>
</dbReference>
<proteinExistence type="predicted"/>
<dbReference type="Gene3D" id="3.90.550.10">
    <property type="entry name" value="Spore Coat Polysaccharide Biosynthesis Protein SpsA, Chain A"/>
    <property type="match status" value="1"/>
</dbReference>
<keyword evidence="2" id="KW-0808">Transferase</keyword>
<accession>A0A0C2NY91</accession>
<dbReference type="CDD" id="cd00761">
    <property type="entry name" value="Glyco_tranf_GTA_type"/>
    <property type="match status" value="1"/>
</dbReference>
<dbReference type="InterPro" id="IPR001173">
    <property type="entry name" value="Glyco_trans_2-like"/>
</dbReference>
<sequence>MDFTYSIVVPHYNSHDELDRLFESIPARADIQIIVVDDNSREAIDVSGFTDKHHRHHIEFYVNDTGVDGAGSARNIALSHVRGQYTLFADADDFFCDGAFELLDTILQGDDISYFSPTAQCDVTGGDSDRHHLYANLVNDYLSVGDEEIRYHFSVPWSKVYLTEFLEDHALYFDDVIASNDVMFSLVSGHKAKRIAAYQNEIYCVTRGKGTLTVNFEPEVVRSRYLVEIARADYIAKFDITTEKPSFYKMVKNFHKVMSLGEFAYVLGLLLQRKITVVPRRTYYYLKNPFEAFSRVINRKSSESSQRYQA</sequence>
<dbReference type="PANTHER" id="PTHR22916">
    <property type="entry name" value="GLYCOSYLTRANSFERASE"/>
    <property type="match status" value="1"/>
</dbReference>
<feature type="domain" description="Glycosyltransferase 2-like" evidence="1">
    <location>
        <begin position="6"/>
        <end position="148"/>
    </location>
</feature>
<evidence type="ECO:0000259" key="1">
    <source>
        <dbReference type="Pfam" id="PF00535"/>
    </source>
</evidence>
<evidence type="ECO:0000313" key="3">
    <source>
        <dbReference type="Proteomes" id="UP000031672"/>
    </source>
</evidence>
<dbReference type="STRING" id="1461322.OJ16_14485"/>
<dbReference type="GO" id="GO:0016758">
    <property type="term" value="F:hexosyltransferase activity"/>
    <property type="evidence" value="ECO:0007669"/>
    <property type="project" value="UniProtKB-ARBA"/>
</dbReference>
<evidence type="ECO:0000313" key="2">
    <source>
        <dbReference type="EMBL" id="KII76736.1"/>
    </source>
</evidence>
<dbReference type="PANTHER" id="PTHR22916:SF3">
    <property type="entry name" value="UDP-GLCNAC:BETAGAL BETA-1,3-N-ACETYLGLUCOSAMINYLTRANSFERASE-LIKE PROTEIN 1"/>
    <property type="match status" value="1"/>
</dbReference>
<name>A0A0C2NY91_9VIBR</name>
<comment type="caution">
    <text evidence="2">The sequence shown here is derived from an EMBL/GenBank/DDBJ whole genome shotgun (WGS) entry which is preliminary data.</text>
</comment>
<dbReference type="InterPro" id="IPR029044">
    <property type="entry name" value="Nucleotide-diphossugar_trans"/>
</dbReference>
<reference evidence="2 3" key="1">
    <citation type="submission" date="2014-11" db="EMBL/GenBank/DDBJ databases">
        <title>Draft Genome Sequence of Vibrio piscirenalis strains CECT 8603T and CECT 8604, two marine Gammaproteobacterium isolated from cultured gilthead sea bream (Sparus aurata).</title>
        <authorList>
            <person name="Arahal D.R."/>
            <person name="Rodrigo-Torres L."/>
            <person name="Lucena T."/>
            <person name="Pujalte M.J."/>
        </authorList>
    </citation>
    <scope>NUCLEOTIDE SEQUENCE [LARGE SCALE GENOMIC DNA]</scope>
    <source>
        <strain evidence="2 3">DCR 1-4-2</strain>
    </source>
</reference>
<dbReference type="Pfam" id="PF00535">
    <property type="entry name" value="Glycos_transf_2"/>
    <property type="match status" value="1"/>
</dbReference>
<dbReference type="EMBL" id="JTKH01000024">
    <property type="protein sequence ID" value="KII76736.1"/>
    <property type="molecule type" value="Genomic_DNA"/>
</dbReference>
<keyword evidence="3" id="KW-1185">Reference proteome</keyword>
<accession>A0A0C2NAT4</accession>